<sequence length="122" mass="14661">MEDIKDVNEIVNRILDEDKEIRNSDTGTNGELTIDQFIEQYPEIKKELSEGEEVRYIAYEKNKSSKNIDYTLNFVFLTFTSIFILLLLIELLAYMKFNFLYFFVSYFFIMLVLLIKKWIKIQ</sequence>
<proteinExistence type="predicted"/>
<keyword evidence="1" id="KW-0812">Transmembrane</keyword>
<keyword evidence="3" id="KW-1185">Reference proteome</keyword>
<evidence type="ECO:0000256" key="1">
    <source>
        <dbReference type="SAM" id="Phobius"/>
    </source>
</evidence>
<name>A0ABX9KEX7_9FUSO</name>
<dbReference type="RefSeq" id="WP_114643233.1">
    <property type="nucleotide sequence ID" value="NZ_QUAJ01000026.1"/>
</dbReference>
<evidence type="ECO:0008006" key="4">
    <source>
        <dbReference type="Google" id="ProtNLM"/>
    </source>
</evidence>
<keyword evidence="1" id="KW-1133">Transmembrane helix</keyword>
<accession>A0ABX9KEX7</accession>
<dbReference type="EMBL" id="QUAJ01000026">
    <property type="protein sequence ID" value="REI40011.1"/>
    <property type="molecule type" value="Genomic_DNA"/>
</dbReference>
<feature type="transmembrane region" description="Helical" evidence="1">
    <location>
        <begin position="70"/>
        <end position="93"/>
    </location>
</feature>
<gene>
    <name evidence="2" type="ORF">DYH56_12605</name>
</gene>
<feature type="transmembrane region" description="Helical" evidence="1">
    <location>
        <begin position="99"/>
        <end position="119"/>
    </location>
</feature>
<keyword evidence="1" id="KW-0472">Membrane</keyword>
<reference evidence="2 3" key="1">
    <citation type="submission" date="2018-08" db="EMBL/GenBank/DDBJ databases">
        <title>Draft genome sequence of Psychrilyobacter sp. strain SD5 isolated from Black Sea water.</title>
        <authorList>
            <person name="Yadav S."/>
            <person name="Villanueva L."/>
            <person name="Damste J.S.S."/>
        </authorList>
    </citation>
    <scope>NUCLEOTIDE SEQUENCE [LARGE SCALE GENOMIC DNA]</scope>
    <source>
        <strain evidence="2 3">SD5</strain>
    </source>
</reference>
<dbReference type="Proteomes" id="UP000263486">
    <property type="component" value="Unassembled WGS sequence"/>
</dbReference>
<organism evidence="2 3">
    <name type="scientific">Psychrilyobacter piezotolerans</name>
    <dbReference type="NCBI Taxonomy" id="2293438"/>
    <lineage>
        <taxon>Bacteria</taxon>
        <taxon>Fusobacteriati</taxon>
        <taxon>Fusobacteriota</taxon>
        <taxon>Fusobacteriia</taxon>
        <taxon>Fusobacteriales</taxon>
        <taxon>Fusobacteriaceae</taxon>
        <taxon>Psychrilyobacter</taxon>
    </lineage>
</organism>
<comment type="caution">
    <text evidence="2">The sequence shown here is derived from an EMBL/GenBank/DDBJ whole genome shotgun (WGS) entry which is preliminary data.</text>
</comment>
<protein>
    <recommendedName>
        <fullName evidence="4">DUF1700 domain-containing protein</fullName>
    </recommendedName>
</protein>
<evidence type="ECO:0000313" key="2">
    <source>
        <dbReference type="EMBL" id="REI40011.1"/>
    </source>
</evidence>
<evidence type="ECO:0000313" key="3">
    <source>
        <dbReference type="Proteomes" id="UP000263486"/>
    </source>
</evidence>